<keyword evidence="5 9" id="KW-0812">Transmembrane</keyword>
<evidence type="ECO:0000313" key="11">
    <source>
        <dbReference type="EMBL" id="MCL7025408.1"/>
    </source>
</evidence>
<comment type="subcellular location">
    <subcellularLocation>
        <location evidence="1">Membrane</location>
        <topology evidence="1">Multi-pass membrane protein</topology>
    </subcellularLocation>
</comment>
<feature type="transmembrane region" description="Helical" evidence="9">
    <location>
        <begin position="46"/>
        <end position="79"/>
    </location>
</feature>
<gene>
    <name evidence="11" type="ORF">MKW94_013382</name>
</gene>
<feature type="domain" description="Wax synthase" evidence="10">
    <location>
        <begin position="144"/>
        <end position="226"/>
    </location>
</feature>
<evidence type="ECO:0000256" key="9">
    <source>
        <dbReference type="SAM" id="Phobius"/>
    </source>
</evidence>
<feature type="transmembrane region" description="Helical" evidence="9">
    <location>
        <begin position="188"/>
        <end position="213"/>
    </location>
</feature>
<feature type="transmembrane region" description="Helical" evidence="9">
    <location>
        <begin position="250"/>
        <end position="270"/>
    </location>
</feature>
<accession>A0AA41S317</accession>
<evidence type="ECO:0000259" key="10">
    <source>
        <dbReference type="Pfam" id="PF13813"/>
    </source>
</evidence>
<feature type="transmembrane region" description="Helical" evidence="9">
    <location>
        <begin position="112"/>
        <end position="133"/>
    </location>
</feature>
<evidence type="ECO:0000256" key="8">
    <source>
        <dbReference type="ARBA" id="ARBA00023315"/>
    </source>
</evidence>
<keyword evidence="8" id="KW-0012">Acyltransferase</keyword>
<comment type="similarity">
    <text evidence="3">Belongs to the wax synthase family.</text>
</comment>
<evidence type="ECO:0000313" key="12">
    <source>
        <dbReference type="Proteomes" id="UP001177140"/>
    </source>
</evidence>
<dbReference type="InterPro" id="IPR044851">
    <property type="entry name" value="Wax_synthase"/>
</dbReference>
<keyword evidence="12" id="KW-1185">Reference proteome</keyword>
<keyword evidence="4" id="KW-0808">Transferase</keyword>
<evidence type="ECO:0000256" key="5">
    <source>
        <dbReference type="ARBA" id="ARBA00022692"/>
    </source>
</evidence>
<dbReference type="GO" id="GO:0016020">
    <property type="term" value="C:membrane"/>
    <property type="evidence" value="ECO:0007669"/>
    <property type="project" value="UniProtKB-SubCell"/>
</dbReference>
<dbReference type="AlphaFoldDB" id="A0AA41S317"/>
<protein>
    <recommendedName>
        <fullName evidence="10">Wax synthase domain-containing protein</fullName>
    </recommendedName>
</protein>
<comment type="caution">
    <text evidence="11">The sequence shown here is derived from an EMBL/GenBank/DDBJ whole genome shotgun (WGS) entry which is preliminary data.</text>
</comment>
<dbReference type="GO" id="GO:0006629">
    <property type="term" value="P:lipid metabolic process"/>
    <property type="evidence" value="ECO:0007669"/>
    <property type="project" value="InterPro"/>
</dbReference>
<sequence length="319" mass="36522">MENEFGHDSSGSGDHDEFGNVCLTILSSLTYCYFISGNIPKGYPRLLSILPIIYIFTLLPLHLSSLCLTFGTGFFISWLGSFKLLLFSFDKGPLSSHPTLLVSSSLPSPMTFIRFLGIACLPIKLTLVFYAALARLLLDIDVDPPFGDYFFLATSFQDFWGKRWNIMVSSILRSIVYEPVRHTFKRSWGVYVAILATFFVSGLMHELLIFYVFRKQPCWDVLLFFILHGICVAVEIKVKRSLNGKCQLNRLFFILLMNVFHPCCCFWLLFPFVERCNFPARAIEEITDITKLLNNVLVNTKVLLHECIPYAHGPYWQST</sequence>
<evidence type="ECO:0000256" key="3">
    <source>
        <dbReference type="ARBA" id="ARBA00007282"/>
    </source>
</evidence>
<evidence type="ECO:0000256" key="4">
    <source>
        <dbReference type="ARBA" id="ARBA00022679"/>
    </source>
</evidence>
<dbReference type="PANTHER" id="PTHR31595:SF57">
    <property type="entry name" value="OS04G0481900 PROTEIN"/>
    <property type="match status" value="1"/>
</dbReference>
<evidence type="ECO:0000256" key="7">
    <source>
        <dbReference type="ARBA" id="ARBA00023136"/>
    </source>
</evidence>
<keyword evidence="7 9" id="KW-0472">Membrane</keyword>
<name>A0AA41S317_PAPNU</name>
<evidence type="ECO:0000256" key="1">
    <source>
        <dbReference type="ARBA" id="ARBA00004141"/>
    </source>
</evidence>
<feature type="transmembrane region" description="Helical" evidence="9">
    <location>
        <begin position="219"/>
        <end position="238"/>
    </location>
</feature>
<comment type="pathway">
    <text evidence="2">Secondary metabolite biosynthesis.</text>
</comment>
<dbReference type="EMBL" id="JAJJMA010044970">
    <property type="protein sequence ID" value="MCL7025408.1"/>
    <property type="molecule type" value="Genomic_DNA"/>
</dbReference>
<dbReference type="GO" id="GO:0008374">
    <property type="term" value="F:O-acyltransferase activity"/>
    <property type="evidence" value="ECO:0007669"/>
    <property type="project" value="InterPro"/>
</dbReference>
<evidence type="ECO:0000256" key="2">
    <source>
        <dbReference type="ARBA" id="ARBA00005179"/>
    </source>
</evidence>
<reference evidence="11" key="1">
    <citation type="submission" date="2022-03" db="EMBL/GenBank/DDBJ databases">
        <title>A functionally conserved STORR gene fusion in Papaver species that diverged 16.8 million years ago.</title>
        <authorList>
            <person name="Catania T."/>
        </authorList>
    </citation>
    <scope>NUCLEOTIDE SEQUENCE</scope>
    <source>
        <strain evidence="11">S-191538</strain>
    </source>
</reference>
<dbReference type="InterPro" id="IPR032805">
    <property type="entry name" value="Wax_synthase_dom"/>
</dbReference>
<proteinExistence type="inferred from homology"/>
<feature type="transmembrane region" description="Helical" evidence="9">
    <location>
        <begin position="18"/>
        <end position="34"/>
    </location>
</feature>
<dbReference type="Pfam" id="PF13813">
    <property type="entry name" value="MBOAT_2"/>
    <property type="match status" value="1"/>
</dbReference>
<dbReference type="Proteomes" id="UP001177140">
    <property type="component" value="Unassembled WGS sequence"/>
</dbReference>
<keyword evidence="6 9" id="KW-1133">Transmembrane helix</keyword>
<dbReference type="PANTHER" id="PTHR31595">
    <property type="entry name" value="LONG-CHAIN-ALCOHOL O-FATTY-ACYLTRANSFERASE 3-RELATED"/>
    <property type="match status" value="1"/>
</dbReference>
<organism evidence="11 12">
    <name type="scientific">Papaver nudicaule</name>
    <name type="common">Iceland poppy</name>
    <dbReference type="NCBI Taxonomy" id="74823"/>
    <lineage>
        <taxon>Eukaryota</taxon>
        <taxon>Viridiplantae</taxon>
        <taxon>Streptophyta</taxon>
        <taxon>Embryophyta</taxon>
        <taxon>Tracheophyta</taxon>
        <taxon>Spermatophyta</taxon>
        <taxon>Magnoliopsida</taxon>
        <taxon>Ranunculales</taxon>
        <taxon>Papaveraceae</taxon>
        <taxon>Papaveroideae</taxon>
        <taxon>Papaver</taxon>
    </lineage>
</organism>
<evidence type="ECO:0000256" key="6">
    <source>
        <dbReference type="ARBA" id="ARBA00022989"/>
    </source>
</evidence>